<dbReference type="EMBL" id="CAKOGP040001335">
    <property type="protein sequence ID" value="CAJ1945279.1"/>
    <property type="molecule type" value="Genomic_DNA"/>
</dbReference>
<proteinExistence type="predicted"/>
<dbReference type="AlphaFoldDB" id="A0AAD2FMA7"/>
<organism evidence="2 3">
    <name type="scientific">Cylindrotheca closterium</name>
    <dbReference type="NCBI Taxonomy" id="2856"/>
    <lineage>
        <taxon>Eukaryota</taxon>
        <taxon>Sar</taxon>
        <taxon>Stramenopiles</taxon>
        <taxon>Ochrophyta</taxon>
        <taxon>Bacillariophyta</taxon>
        <taxon>Bacillariophyceae</taxon>
        <taxon>Bacillariophycidae</taxon>
        <taxon>Bacillariales</taxon>
        <taxon>Bacillariaceae</taxon>
        <taxon>Cylindrotheca</taxon>
    </lineage>
</organism>
<reference evidence="2" key="1">
    <citation type="submission" date="2023-08" db="EMBL/GenBank/DDBJ databases">
        <authorList>
            <person name="Audoor S."/>
            <person name="Bilcke G."/>
        </authorList>
    </citation>
    <scope>NUCLEOTIDE SEQUENCE</scope>
</reference>
<keyword evidence="3" id="KW-1185">Reference proteome</keyword>
<evidence type="ECO:0000313" key="3">
    <source>
        <dbReference type="Proteomes" id="UP001295423"/>
    </source>
</evidence>
<sequence length="500" mass="55327">MIKAHQTIRLLITIHFYVLVSIGCEVKALSFPQLIQSNRLRRDVKEKGSNTMKLEATSQSDSPSWQDGGKVAVQIVKDISSGASPLEVSEAWMEHHWRRGGGLPIFVTTPPSLELSSTEMKRTIYPIAMKEEILSSESLVPEEKSSEDDAAAASAPPIIIRYLVSEAGPFFADLVPGSHQGTVTISQENKMIWEVEFETTRLRALYQSVTEFTVGIAARTVQEACGPTRLLTLKAAIPSHAATSKESPEIQSKDAPLSLVELRRELLDFFWARGGGLPLLPPIPYGDILKDGGGMARSKLLRIPPAITESIVSTDSYTNDNGKQVAEIVYRLEEPGWLTFPFLLHTHLGRIQLISPSGEDSESSSKQLHWQVEIRPYPFASAVIEKLVDMTICTIVRNFLVHLEEPGVTVPLMIPALETLSSPGHDSNHTMSISIPRASWWGGVIEKLNSTQGGQRQDTNLLDRIVRVVAPWTWGRMGNEDEGDDVVSYSWTSDEKIELQ</sequence>
<comment type="caution">
    <text evidence="2">The sequence shown here is derived from an EMBL/GenBank/DDBJ whole genome shotgun (WGS) entry which is preliminary data.</text>
</comment>
<evidence type="ECO:0000313" key="2">
    <source>
        <dbReference type="EMBL" id="CAJ1945279.1"/>
    </source>
</evidence>
<evidence type="ECO:0000256" key="1">
    <source>
        <dbReference type="SAM" id="MobiDB-lite"/>
    </source>
</evidence>
<feature type="compositionally biased region" description="Polar residues" evidence="1">
    <location>
        <begin position="49"/>
        <end position="65"/>
    </location>
</feature>
<gene>
    <name evidence="2" type="ORF">CYCCA115_LOCUS9423</name>
</gene>
<dbReference type="PROSITE" id="PS51257">
    <property type="entry name" value="PROKAR_LIPOPROTEIN"/>
    <property type="match status" value="1"/>
</dbReference>
<dbReference type="Proteomes" id="UP001295423">
    <property type="component" value="Unassembled WGS sequence"/>
</dbReference>
<accession>A0AAD2FMA7</accession>
<feature type="region of interest" description="Disordered" evidence="1">
    <location>
        <begin position="46"/>
        <end position="67"/>
    </location>
</feature>
<name>A0AAD2FMA7_9STRA</name>
<protein>
    <submittedName>
        <fullName evidence="2">Uncharacterized protein</fullName>
    </submittedName>
</protein>